<dbReference type="InterPro" id="IPR001845">
    <property type="entry name" value="HTH_ArsR_DNA-bd_dom"/>
</dbReference>
<accession>A0A0D6JV97</accession>
<dbReference type="InterPro" id="IPR029016">
    <property type="entry name" value="GAF-like_dom_sf"/>
</dbReference>
<feature type="domain" description="IclR-ED" evidence="5">
    <location>
        <begin position="70"/>
        <end position="254"/>
    </location>
</feature>
<feature type="domain" description="HTH iclR-type" evidence="4">
    <location>
        <begin position="10"/>
        <end position="69"/>
    </location>
</feature>
<dbReference type="SMART" id="SM00346">
    <property type="entry name" value="HTH_ICLR"/>
    <property type="match status" value="1"/>
</dbReference>
<dbReference type="GO" id="GO:0003700">
    <property type="term" value="F:DNA-binding transcription factor activity"/>
    <property type="evidence" value="ECO:0007669"/>
    <property type="project" value="InterPro"/>
</dbReference>
<dbReference type="InterPro" id="IPR005471">
    <property type="entry name" value="Tscrpt_reg_IclR_N"/>
</dbReference>
<dbReference type="GO" id="GO:0003677">
    <property type="term" value="F:DNA binding"/>
    <property type="evidence" value="ECO:0007669"/>
    <property type="project" value="UniProtKB-KW"/>
</dbReference>
<dbReference type="Proteomes" id="UP000198902">
    <property type="component" value="Unassembled WGS sequence"/>
</dbReference>
<dbReference type="PANTHER" id="PTHR30136">
    <property type="entry name" value="HELIX-TURN-HELIX TRANSCRIPTIONAL REGULATOR, ICLR FAMILY"/>
    <property type="match status" value="1"/>
</dbReference>
<evidence type="ECO:0000256" key="3">
    <source>
        <dbReference type="ARBA" id="ARBA00023163"/>
    </source>
</evidence>
<dbReference type="PROSITE" id="PS51078">
    <property type="entry name" value="ICLR_ED"/>
    <property type="match status" value="1"/>
</dbReference>
<dbReference type="InterPro" id="IPR011991">
    <property type="entry name" value="ArsR-like_HTH"/>
</dbReference>
<dbReference type="Pfam" id="PF01614">
    <property type="entry name" value="IclR_C"/>
    <property type="match status" value="1"/>
</dbReference>
<proteinExistence type="predicted"/>
<keyword evidence="3" id="KW-0804">Transcription</keyword>
<name>A0A0D6JV97_9EURY</name>
<evidence type="ECO:0000259" key="5">
    <source>
        <dbReference type="PROSITE" id="PS51078"/>
    </source>
</evidence>
<dbReference type="InterPro" id="IPR050707">
    <property type="entry name" value="HTH_MetabolicPath_Reg"/>
</dbReference>
<dbReference type="InterPro" id="IPR014757">
    <property type="entry name" value="Tscrpt_reg_IclR_C"/>
</dbReference>
<dbReference type="InterPro" id="IPR036390">
    <property type="entry name" value="WH_DNA-bd_sf"/>
</dbReference>
<gene>
    <name evidence="6" type="primary">iclR_3</name>
    <name evidence="6" type="ORF">BN996_03306</name>
</gene>
<dbReference type="OrthoDB" id="14763at2157"/>
<dbReference type="GO" id="GO:0045892">
    <property type="term" value="P:negative regulation of DNA-templated transcription"/>
    <property type="evidence" value="ECO:0007669"/>
    <property type="project" value="TreeGrafter"/>
</dbReference>
<dbReference type="PROSITE" id="PS51077">
    <property type="entry name" value="HTH_ICLR"/>
    <property type="match status" value="1"/>
</dbReference>
<dbReference type="Gene3D" id="1.10.10.10">
    <property type="entry name" value="Winged helix-like DNA-binding domain superfamily/Winged helix DNA-binding domain"/>
    <property type="match status" value="1"/>
</dbReference>
<dbReference type="SUPFAM" id="SSF55781">
    <property type="entry name" value="GAF domain-like"/>
    <property type="match status" value="1"/>
</dbReference>
<dbReference type="SMART" id="SM00418">
    <property type="entry name" value="HTH_ARSR"/>
    <property type="match status" value="1"/>
</dbReference>
<sequence>MTDDEQRRPVTTAATSLGILEQLKSGGPMGPTGIASELGLAKSTVHRHLKTLEREGFVVPDDDGYRVGLRLLDFGIYARDQHQLYEVAKPKLDELAEQTGEKVWCVTEEQGRGFHLYGAAGAHSVRTPAREGTRSYLHQLAAGKAILSAFSDERVRDIVDRHGLPAKTPQTITDSDALFEELATIRERGFALNREEIVPKLHAVGVAVTDNEGHPVGAISISGPSNRLRGDRLTGDLADLLLGAANEVEINLNFS</sequence>
<organism evidence="6 7">
    <name type="scientific">Haloferax massiliensis</name>
    <dbReference type="NCBI Taxonomy" id="1476858"/>
    <lineage>
        <taxon>Archaea</taxon>
        <taxon>Methanobacteriati</taxon>
        <taxon>Methanobacteriota</taxon>
        <taxon>Stenosarchaea group</taxon>
        <taxon>Halobacteria</taxon>
        <taxon>Halobacteriales</taxon>
        <taxon>Haloferacaceae</taxon>
        <taxon>Haloferax</taxon>
    </lineage>
</organism>
<dbReference type="InterPro" id="IPR036388">
    <property type="entry name" value="WH-like_DNA-bd_sf"/>
</dbReference>
<protein>
    <submittedName>
        <fullName evidence="6">Acetate operon repressor</fullName>
    </submittedName>
</protein>
<dbReference type="PANTHER" id="PTHR30136:SF35">
    <property type="entry name" value="HTH-TYPE TRANSCRIPTIONAL REGULATOR RV1719"/>
    <property type="match status" value="1"/>
</dbReference>
<keyword evidence="7" id="KW-1185">Reference proteome</keyword>
<keyword evidence="2" id="KW-0238">DNA-binding</keyword>
<dbReference type="Gene3D" id="3.30.450.40">
    <property type="match status" value="1"/>
</dbReference>
<evidence type="ECO:0000313" key="7">
    <source>
        <dbReference type="Proteomes" id="UP000198902"/>
    </source>
</evidence>
<evidence type="ECO:0000259" key="4">
    <source>
        <dbReference type="PROSITE" id="PS51077"/>
    </source>
</evidence>
<keyword evidence="1" id="KW-0805">Transcription regulation</keyword>
<evidence type="ECO:0000256" key="2">
    <source>
        <dbReference type="ARBA" id="ARBA00023125"/>
    </source>
</evidence>
<evidence type="ECO:0000313" key="6">
    <source>
        <dbReference type="EMBL" id="CQR52794.1"/>
    </source>
</evidence>
<dbReference type="AlphaFoldDB" id="A0A0D6JV97"/>
<dbReference type="EMBL" id="CSTE01000005">
    <property type="protein sequence ID" value="CQR52794.1"/>
    <property type="molecule type" value="Genomic_DNA"/>
</dbReference>
<reference evidence="7" key="1">
    <citation type="submission" date="2015-03" db="EMBL/GenBank/DDBJ databases">
        <authorList>
            <person name="Urmite Genomes"/>
        </authorList>
    </citation>
    <scope>NUCLEOTIDE SEQUENCE [LARGE SCALE GENOMIC DNA]</scope>
    <source>
        <strain evidence="7">Arc-Hr</strain>
    </source>
</reference>
<dbReference type="RefSeq" id="WP_089780831.1">
    <property type="nucleotide sequence ID" value="NZ_CABLRR010000005.1"/>
</dbReference>
<dbReference type="SUPFAM" id="SSF46785">
    <property type="entry name" value="Winged helix' DNA-binding domain"/>
    <property type="match status" value="1"/>
</dbReference>
<dbReference type="CDD" id="cd00090">
    <property type="entry name" value="HTH_ARSR"/>
    <property type="match status" value="1"/>
</dbReference>
<dbReference type="Pfam" id="PF09339">
    <property type="entry name" value="HTH_IclR"/>
    <property type="match status" value="1"/>
</dbReference>
<evidence type="ECO:0000256" key="1">
    <source>
        <dbReference type="ARBA" id="ARBA00023015"/>
    </source>
</evidence>